<keyword evidence="2" id="KW-1133">Transmembrane helix</keyword>
<protein>
    <recommendedName>
        <fullName evidence="5">Transmembrane protein</fullName>
    </recommendedName>
</protein>
<keyword evidence="4" id="KW-1185">Reference proteome</keyword>
<evidence type="ECO:0000313" key="3">
    <source>
        <dbReference type="EMBL" id="KAB8076438.1"/>
    </source>
</evidence>
<feature type="region of interest" description="Disordered" evidence="1">
    <location>
        <begin position="107"/>
        <end position="168"/>
    </location>
</feature>
<name>A0A5N5X6R6_9EURO</name>
<feature type="compositionally biased region" description="Basic and acidic residues" evidence="1">
    <location>
        <begin position="141"/>
        <end position="156"/>
    </location>
</feature>
<evidence type="ECO:0000313" key="4">
    <source>
        <dbReference type="Proteomes" id="UP000326565"/>
    </source>
</evidence>
<evidence type="ECO:0000256" key="1">
    <source>
        <dbReference type="SAM" id="MobiDB-lite"/>
    </source>
</evidence>
<sequence length="168" mass="18054">MPDMSWAIAYSYILIATFTARSSAQGLITDVEGPDGGGGSGSSSGSGVSSAGMIALCTVAGVVVFIGITSTALFIIAKRRQWAMREAISRSARRATQAIKTPLSARFQRSQVQRGGMSSDDLPIHRVQERSQRPKANSKNNDVEKNAVVTEHETTRRTRGSFFPFGRS</sequence>
<accession>A0A5N5X6R6</accession>
<evidence type="ECO:0000256" key="2">
    <source>
        <dbReference type="SAM" id="Phobius"/>
    </source>
</evidence>
<dbReference type="AlphaFoldDB" id="A0A5N5X6R6"/>
<gene>
    <name evidence="3" type="ORF">BDV29DRAFT_170248</name>
</gene>
<dbReference type="OrthoDB" id="5425637at2759"/>
<reference evidence="3 4" key="1">
    <citation type="submission" date="2019-04" db="EMBL/GenBank/DDBJ databases">
        <title>Friends and foes A comparative genomics study of 23 Aspergillus species from section Flavi.</title>
        <authorList>
            <consortium name="DOE Joint Genome Institute"/>
            <person name="Kjaerbolling I."/>
            <person name="Vesth T."/>
            <person name="Frisvad J.C."/>
            <person name="Nybo J.L."/>
            <person name="Theobald S."/>
            <person name="Kildgaard S."/>
            <person name="Isbrandt T."/>
            <person name="Kuo A."/>
            <person name="Sato A."/>
            <person name="Lyhne E.K."/>
            <person name="Kogle M.E."/>
            <person name="Wiebenga A."/>
            <person name="Kun R.S."/>
            <person name="Lubbers R.J."/>
            <person name="Makela M.R."/>
            <person name="Barry K."/>
            <person name="Chovatia M."/>
            <person name="Clum A."/>
            <person name="Daum C."/>
            <person name="Haridas S."/>
            <person name="He G."/>
            <person name="LaButti K."/>
            <person name="Lipzen A."/>
            <person name="Mondo S."/>
            <person name="Riley R."/>
            <person name="Salamov A."/>
            <person name="Simmons B.A."/>
            <person name="Magnuson J.K."/>
            <person name="Henrissat B."/>
            <person name="Mortensen U.H."/>
            <person name="Larsen T.O."/>
            <person name="Devries R.P."/>
            <person name="Grigoriev I.V."/>
            <person name="Machida M."/>
            <person name="Baker S.E."/>
            <person name="Andersen M.R."/>
        </authorList>
    </citation>
    <scope>NUCLEOTIDE SEQUENCE [LARGE SCALE GENOMIC DNA]</scope>
    <source>
        <strain evidence="3 4">CBS 151.66</strain>
    </source>
</reference>
<feature type="transmembrane region" description="Helical" evidence="2">
    <location>
        <begin position="50"/>
        <end position="76"/>
    </location>
</feature>
<dbReference type="Proteomes" id="UP000326565">
    <property type="component" value="Unassembled WGS sequence"/>
</dbReference>
<evidence type="ECO:0008006" key="5">
    <source>
        <dbReference type="Google" id="ProtNLM"/>
    </source>
</evidence>
<keyword evidence="2" id="KW-0472">Membrane</keyword>
<proteinExistence type="predicted"/>
<keyword evidence="2" id="KW-0812">Transmembrane</keyword>
<organism evidence="3 4">
    <name type="scientific">Aspergillus leporis</name>
    <dbReference type="NCBI Taxonomy" id="41062"/>
    <lineage>
        <taxon>Eukaryota</taxon>
        <taxon>Fungi</taxon>
        <taxon>Dikarya</taxon>
        <taxon>Ascomycota</taxon>
        <taxon>Pezizomycotina</taxon>
        <taxon>Eurotiomycetes</taxon>
        <taxon>Eurotiomycetidae</taxon>
        <taxon>Eurotiales</taxon>
        <taxon>Aspergillaceae</taxon>
        <taxon>Aspergillus</taxon>
        <taxon>Aspergillus subgen. Circumdati</taxon>
    </lineage>
</organism>
<feature type="compositionally biased region" description="Basic and acidic residues" evidence="1">
    <location>
        <begin position="122"/>
        <end position="132"/>
    </location>
</feature>
<dbReference type="EMBL" id="ML732181">
    <property type="protein sequence ID" value="KAB8076438.1"/>
    <property type="molecule type" value="Genomic_DNA"/>
</dbReference>